<evidence type="ECO:0000259" key="8">
    <source>
        <dbReference type="PROSITE" id="PS51667"/>
    </source>
</evidence>
<organism evidence="9 10">
    <name type="scientific">Salix purpurea</name>
    <name type="common">Purple osier willow</name>
    <dbReference type="NCBI Taxonomy" id="77065"/>
    <lineage>
        <taxon>Eukaryota</taxon>
        <taxon>Viridiplantae</taxon>
        <taxon>Streptophyta</taxon>
        <taxon>Embryophyta</taxon>
        <taxon>Tracheophyta</taxon>
        <taxon>Spermatophyta</taxon>
        <taxon>Magnoliopsida</taxon>
        <taxon>eudicotyledons</taxon>
        <taxon>Gunneridae</taxon>
        <taxon>Pentapetalae</taxon>
        <taxon>rosids</taxon>
        <taxon>fabids</taxon>
        <taxon>Malpighiales</taxon>
        <taxon>Salicaceae</taxon>
        <taxon>Saliceae</taxon>
        <taxon>Salix</taxon>
    </lineage>
</organism>
<evidence type="ECO:0000256" key="4">
    <source>
        <dbReference type="PROSITE-ProRule" id="PRU01002"/>
    </source>
</evidence>
<evidence type="ECO:0000256" key="2">
    <source>
        <dbReference type="ARBA" id="ARBA00008122"/>
    </source>
</evidence>
<evidence type="ECO:0000313" key="9">
    <source>
        <dbReference type="EMBL" id="KAJ6712365.1"/>
    </source>
</evidence>
<feature type="domain" description="WRC" evidence="8">
    <location>
        <begin position="199"/>
        <end position="243"/>
    </location>
</feature>
<dbReference type="Pfam" id="PF08880">
    <property type="entry name" value="QLQ"/>
    <property type="match status" value="1"/>
</dbReference>
<dbReference type="PANTHER" id="PTHR31602">
    <property type="entry name" value="GROWTH-REGULATING FACTOR 5"/>
    <property type="match status" value="1"/>
</dbReference>
<evidence type="ECO:0000256" key="3">
    <source>
        <dbReference type="ARBA" id="ARBA00023242"/>
    </source>
</evidence>
<feature type="region of interest" description="Disordered" evidence="6">
    <location>
        <begin position="85"/>
        <end position="104"/>
    </location>
</feature>
<accession>A0A9Q0YW78</accession>
<dbReference type="InterPro" id="IPR031137">
    <property type="entry name" value="GRF"/>
</dbReference>
<gene>
    <name evidence="9" type="ORF">OIU79_008564</name>
</gene>
<dbReference type="EMBL" id="JAPFFK010000015">
    <property type="protein sequence ID" value="KAJ6712365.1"/>
    <property type="molecule type" value="Genomic_DNA"/>
</dbReference>
<protein>
    <recommendedName>
        <fullName evidence="5">Growth-regulating factor</fullName>
    </recommendedName>
</protein>
<keyword evidence="10" id="KW-1185">Reference proteome</keyword>
<dbReference type="PANTHER" id="PTHR31602:SF106">
    <property type="entry name" value="GROWTH-REGULATING FACTOR"/>
    <property type="match status" value="1"/>
</dbReference>
<dbReference type="GO" id="GO:0006355">
    <property type="term" value="P:regulation of DNA-templated transcription"/>
    <property type="evidence" value="ECO:0007669"/>
    <property type="project" value="InterPro"/>
</dbReference>
<keyword evidence="5" id="KW-0010">Activator</keyword>
<proteinExistence type="inferred from homology"/>
<dbReference type="GO" id="GO:0005634">
    <property type="term" value="C:nucleus"/>
    <property type="evidence" value="ECO:0007669"/>
    <property type="project" value="UniProtKB-SubCell"/>
</dbReference>
<comment type="domain">
    <text evidence="5">The QLQ domain and WRC domain may be involved in protein-protein interaction and DNA-binding, respectively.</text>
</comment>
<sequence>MRHPLGQFDILLFNATVKFLSSRSIIIAAACREHFIIVSSFHSVRLSLLCSVLFDHLDSRKQEMEPQAPPSRIARLSNSRTGLRDGWNMEGNRRNGRSRSPPIGLGAELGLGGSSQRSRTGCKITYGFTILQLQELQLQSLIYKYIQVESPVPYHLVLPILKSVATSLGALSSGLYQLYPSLMGSKCNPLHLEYKNRTEPEPGRCRRTDGKKWRCSKEVLPCQKYCDKHIHRGRQRSRKLVEAASHSKYQHSPLHFPPWNQ</sequence>
<keyword evidence="5" id="KW-0805">Transcription regulation</keyword>
<evidence type="ECO:0000259" key="7">
    <source>
        <dbReference type="PROSITE" id="PS51666"/>
    </source>
</evidence>
<evidence type="ECO:0000256" key="1">
    <source>
        <dbReference type="ARBA" id="ARBA00004123"/>
    </source>
</evidence>
<comment type="subcellular location">
    <subcellularLocation>
        <location evidence="1 5">Nucleus</location>
    </subcellularLocation>
</comment>
<dbReference type="InterPro" id="IPR014977">
    <property type="entry name" value="WRC_dom"/>
</dbReference>
<dbReference type="OrthoDB" id="1927209at2759"/>
<keyword evidence="3 5" id="KW-0539">Nucleus</keyword>
<keyword evidence="5" id="KW-0804">Transcription</keyword>
<dbReference type="Pfam" id="PF08879">
    <property type="entry name" value="WRC"/>
    <property type="match status" value="1"/>
</dbReference>
<reference evidence="9" key="2">
    <citation type="journal article" date="2023" name="Int. J. Mol. Sci.">
        <title>De Novo Assembly and Annotation of 11 Diverse Shrub Willow (Salix) Genomes Reveals Novel Gene Organization in Sex-Linked Regions.</title>
        <authorList>
            <person name="Hyden B."/>
            <person name="Feng K."/>
            <person name="Yates T.B."/>
            <person name="Jawdy S."/>
            <person name="Cereghino C."/>
            <person name="Smart L.B."/>
            <person name="Muchero W."/>
        </authorList>
    </citation>
    <scope>NUCLEOTIDE SEQUENCE</scope>
    <source>
        <tissue evidence="9">Shoot tip</tissue>
    </source>
</reference>
<comment type="caution">
    <text evidence="9">The sequence shown here is derived from an EMBL/GenBank/DDBJ whole genome shotgun (WGS) entry which is preliminary data.</text>
</comment>
<evidence type="ECO:0000313" key="10">
    <source>
        <dbReference type="Proteomes" id="UP001151532"/>
    </source>
</evidence>
<dbReference type="AlphaFoldDB" id="A0A9Q0YW78"/>
<evidence type="ECO:0000256" key="5">
    <source>
        <dbReference type="RuleBase" id="RU367127"/>
    </source>
</evidence>
<comment type="similarity">
    <text evidence="2 5">Belongs to the GRF family.</text>
</comment>
<dbReference type="PROSITE" id="PS51666">
    <property type="entry name" value="QLQ"/>
    <property type="match status" value="1"/>
</dbReference>
<dbReference type="PROSITE" id="PS51667">
    <property type="entry name" value="WRC"/>
    <property type="match status" value="1"/>
</dbReference>
<feature type="region of interest" description="Disordered" evidence="6">
    <location>
        <begin position="241"/>
        <end position="261"/>
    </location>
</feature>
<comment type="function">
    <text evidence="5">Transcription activator.</text>
</comment>
<reference evidence="9" key="1">
    <citation type="submission" date="2022-11" db="EMBL/GenBank/DDBJ databases">
        <authorList>
            <person name="Hyden B.L."/>
            <person name="Feng K."/>
            <person name="Yates T."/>
            <person name="Jawdy S."/>
            <person name="Smart L.B."/>
            <person name="Muchero W."/>
        </authorList>
    </citation>
    <scope>NUCLEOTIDE SEQUENCE</scope>
    <source>
        <tissue evidence="9">Shoot tip</tissue>
    </source>
</reference>
<comment type="caution">
    <text evidence="4">Lacks conserved residue(s) required for the propagation of feature annotation.</text>
</comment>
<dbReference type="GO" id="GO:0005524">
    <property type="term" value="F:ATP binding"/>
    <property type="evidence" value="ECO:0007669"/>
    <property type="project" value="UniProtKB-UniRule"/>
</dbReference>
<name>A0A9Q0YW78_SALPP</name>
<dbReference type="GO" id="GO:0006351">
    <property type="term" value="P:DNA-templated transcription"/>
    <property type="evidence" value="ECO:0007669"/>
    <property type="project" value="UniProtKB-UniRule"/>
</dbReference>
<evidence type="ECO:0000256" key="6">
    <source>
        <dbReference type="SAM" id="MobiDB-lite"/>
    </source>
</evidence>
<feature type="domain" description="QLQ" evidence="7">
    <location>
        <begin position="127"/>
        <end position="162"/>
    </location>
</feature>
<dbReference type="GO" id="GO:0099402">
    <property type="term" value="P:plant organ development"/>
    <property type="evidence" value="ECO:0007669"/>
    <property type="project" value="UniProtKB-ARBA"/>
</dbReference>
<dbReference type="Proteomes" id="UP001151532">
    <property type="component" value="Chromosome 1"/>
</dbReference>
<dbReference type="InterPro" id="IPR014978">
    <property type="entry name" value="Gln-Leu-Gln_QLQ"/>
</dbReference>